<dbReference type="NCBIfam" id="NF000585">
    <property type="entry name" value="PRK00010.1"/>
    <property type="match status" value="1"/>
</dbReference>
<reference evidence="10" key="1">
    <citation type="submission" date="2017-09" db="EMBL/GenBank/DDBJ databases">
        <title>Depth-based differentiation of microbial function through sediment-hosted aquifers and enrichment of novel symbionts in the deep terrestrial subsurface.</title>
        <authorList>
            <person name="Probst A.J."/>
            <person name="Ladd B."/>
            <person name="Jarett J.K."/>
            <person name="Geller-Mcgrath D.E."/>
            <person name="Sieber C.M.K."/>
            <person name="Emerson J.B."/>
            <person name="Anantharaman K."/>
            <person name="Thomas B.C."/>
            <person name="Malmstrom R."/>
            <person name="Stieglmeier M."/>
            <person name="Klingl A."/>
            <person name="Woyke T."/>
            <person name="Ryan C.M."/>
            <person name="Banfield J.F."/>
        </authorList>
    </citation>
    <scope>NUCLEOTIDE SEQUENCE [LARGE SCALE GENOMIC DNA]</scope>
</reference>
<evidence type="ECO:0000256" key="6">
    <source>
        <dbReference type="RuleBase" id="RU003930"/>
    </source>
</evidence>
<sequence length="185" mass="20811">MLQLKDKFEKEVIPAMMDKFGYKNKMAVPKIEKVIINTGFGKEISGKTSDEQKKISESILNDLSLIAGQRPILTKAKKSISSFKIRKGLPIGAKVTLRGKKMDDFLMRLIHIALPRSRDFRGIDPKSLDKKGNLTMGIKEHICFPEILPEKIKNIFGLEVTVTTTAKTREEGLELLKLLGFPIKS</sequence>
<dbReference type="FunFam" id="3.30.1440.10:FF:000001">
    <property type="entry name" value="50S ribosomal protein L5"/>
    <property type="match status" value="1"/>
</dbReference>
<dbReference type="GO" id="GO:1990904">
    <property type="term" value="C:ribonucleoprotein complex"/>
    <property type="evidence" value="ECO:0007669"/>
    <property type="project" value="UniProtKB-KW"/>
</dbReference>
<dbReference type="GO" id="GO:0006412">
    <property type="term" value="P:translation"/>
    <property type="evidence" value="ECO:0007669"/>
    <property type="project" value="UniProtKB-UniRule"/>
</dbReference>
<dbReference type="InterPro" id="IPR022803">
    <property type="entry name" value="Ribosomal_uL5_dom_sf"/>
</dbReference>
<proteinExistence type="inferred from homology"/>
<dbReference type="GO" id="GO:0005840">
    <property type="term" value="C:ribosome"/>
    <property type="evidence" value="ECO:0007669"/>
    <property type="project" value="UniProtKB-KW"/>
</dbReference>
<organism evidence="9 10">
    <name type="scientific">Candidatus Nealsonbacteria bacterium CG10_big_fil_rev_8_21_14_0_10_36_23</name>
    <dbReference type="NCBI Taxonomy" id="1974709"/>
    <lineage>
        <taxon>Bacteria</taxon>
        <taxon>Candidatus Nealsoniibacteriota</taxon>
    </lineage>
</organism>
<evidence type="ECO:0000259" key="7">
    <source>
        <dbReference type="Pfam" id="PF00281"/>
    </source>
</evidence>
<dbReference type="InterPro" id="IPR020930">
    <property type="entry name" value="Ribosomal_uL5_bac-type"/>
</dbReference>
<evidence type="ECO:0000313" key="9">
    <source>
        <dbReference type="EMBL" id="PIR72872.1"/>
    </source>
</evidence>
<dbReference type="AlphaFoldDB" id="A0A2H0TL34"/>
<evidence type="ECO:0000256" key="2">
    <source>
        <dbReference type="ARBA" id="ARBA00022980"/>
    </source>
</evidence>
<dbReference type="InterPro" id="IPR031309">
    <property type="entry name" value="Ribosomal_uL5_C"/>
</dbReference>
<evidence type="ECO:0000256" key="1">
    <source>
        <dbReference type="ARBA" id="ARBA00008553"/>
    </source>
</evidence>
<dbReference type="InterPro" id="IPR002132">
    <property type="entry name" value="Ribosomal_uL5"/>
</dbReference>
<keyword evidence="5" id="KW-0820">tRNA-binding</keyword>
<dbReference type="Pfam" id="PF00673">
    <property type="entry name" value="Ribosomal_L5_C"/>
    <property type="match status" value="1"/>
</dbReference>
<dbReference type="GO" id="GO:0019843">
    <property type="term" value="F:rRNA binding"/>
    <property type="evidence" value="ECO:0007669"/>
    <property type="project" value="UniProtKB-UniRule"/>
</dbReference>
<dbReference type="Pfam" id="PF00281">
    <property type="entry name" value="Ribosomal_L5"/>
    <property type="match status" value="1"/>
</dbReference>
<dbReference type="PIRSF" id="PIRSF002161">
    <property type="entry name" value="Ribosomal_L5"/>
    <property type="match status" value="1"/>
</dbReference>
<evidence type="ECO:0000256" key="3">
    <source>
        <dbReference type="ARBA" id="ARBA00023274"/>
    </source>
</evidence>
<keyword evidence="5" id="KW-0694">RNA-binding</keyword>
<evidence type="ECO:0000259" key="8">
    <source>
        <dbReference type="Pfam" id="PF00673"/>
    </source>
</evidence>
<comment type="similarity">
    <text evidence="1 5 6">Belongs to the universal ribosomal protein uL5 family.</text>
</comment>
<protein>
    <recommendedName>
        <fullName evidence="4 5">Large ribosomal subunit protein uL5</fullName>
    </recommendedName>
</protein>
<comment type="function">
    <text evidence="5">This is 1 of the proteins that bind and probably mediate the attachment of the 5S RNA into the large ribosomal subunit, where it forms part of the central protuberance. In the 70S ribosome it contacts protein S13 of the 30S subunit (bridge B1b), connecting the 2 subunits; this bridge is implicated in subunit movement. Contacts the P site tRNA; the 5S rRNA and some of its associated proteins might help stabilize positioning of ribosome-bound tRNAs.</text>
</comment>
<dbReference type="GO" id="GO:0003735">
    <property type="term" value="F:structural constituent of ribosome"/>
    <property type="evidence" value="ECO:0007669"/>
    <property type="project" value="InterPro"/>
</dbReference>
<dbReference type="PROSITE" id="PS00358">
    <property type="entry name" value="RIBOSOMAL_L5"/>
    <property type="match status" value="1"/>
</dbReference>
<name>A0A2H0TL34_9BACT</name>
<dbReference type="HAMAP" id="MF_01333_B">
    <property type="entry name" value="Ribosomal_uL5_B"/>
    <property type="match status" value="1"/>
</dbReference>
<evidence type="ECO:0000256" key="5">
    <source>
        <dbReference type="HAMAP-Rule" id="MF_01333"/>
    </source>
</evidence>
<dbReference type="InterPro" id="IPR020929">
    <property type="entry name" value="Ribosomal_uL5_CS"/>
</dbReference>
<dbReference type="Proteomes" id="UP000228508">
    <property type="component" value="Unassembled WGS sequence"/>
</dbReference>
<comment type="subunit">
    <text evidence="5">Part of the 50S ribosomal subunit; part of the 5S rRNA/L5/L18/L25 subcomplex. Contacts the 5S rRNA and the P site tRNA. Forms a bridge to the 30S subunit in the 70S ribosome.</text>
</comment>
<evidence type="ECO:0000313" key="10">
    <source>
        <dbReference type="Proteomes" id="UP000228508"/>
    </source>
</evidence>
<dbReference type="SUPFAM" id="SSF55282">
    <property type="entry name" value="RL5-like"/>
    <property type="match status" value="1"/>
</dbReference>
<keyword evidence="5" id="KW-0699">rRNA-binding</keyword>
<keyword evidence="3 5" id="KW-0687">Ribonucleoprotein</keyword>
<comment type="caution">
    <text evidence="9">The sequence shown here is derived from an EMBL/GenBank/DDBJ whole genome shotgun (WGS) entry which is preliminary data.</text>
</comment>
<feature type="domain" description="Large ribosomal subunit protein uL5 N-terminal" evidence="7">
    <location>
        <begin position="24"/>
        <end position="86"/>
    </location>
</feature>
<dbReference type="PANTHER" id="PTHR11994">
    <property type="entry name" value="60S RIBOSOMAL PROTEIN L11-RELATED"/>
    <property type="match status" value="1"/>
</dbReference>
<keyword evidence="2 5" id="KW-0689">Ribosomal protein</keyword>
<accession>A0A2H0TL34</accession>
<dbReference type="GO" id="GO:0000049">
    <property type="term" value="F:tRNA binding"/>
    <property type="evidence" value="ECO:0007669"/>
    <property type="project" value="UniProtKB-UniRule"/>
</dbReference>
<evidence type="ECO:0000256" key="4">
    <source>
        <dbReference type="ARBA" id="ARBA00035245"/>
    </source>
</evidence>
<feature type="domain" description="Large ribosomal subunit protein uL5 C-terminal" evidence="8">
    <location>
        <begin position="90"/>
        <end position="182"/>
    </location>
</feature>
<dbReference type="Gene3D" id="3.30.1440.10">
    <property type="match status" value="1"/>
</dbReference>
<gene>
    <name evidence="5" type="primary">rplE</name>
    <name evidence="9" type="ORF">COV26_01650</name>
</gene>
<dbReference type="InterPro" id="IPR031310">
    <property type="entry name" value="Ribosomal_uL5_N"/>
</dbReference>
<dbReference type="EMBL" id="PFCH01000030">
    <property type="protein sequence ID" value="PIR72872.1"/>
    <property type="molecule type" value="Genomic_DNA"/>
</dbReference>